<comment type="subcellular location">
    <subcellularLocation>
        <location evidence="1">Membrane</location>
    </subcellularLocation>
</comment>
<dbReference type="Pfam" id="PF01103">
    <property type="entry name" value="Omp85"/>
    <property type="match status" value="1"/>
</dbReference>
<gene>
    <name evidence="7" type="ORF">GGP71_000030</name>
</gene>
<dbReference type="InterPro" id="IPR010827">
    <property type="entry name" value="BamA/TamA_POTRA"/>
</dbReference>
<evidence type="ECO:0000313" key="8">
    <source>
        <dbReference type="Proteomes" id="UP001155027"/>
    </source>
</evidence>
<feature type="domain" description="POTRA" evidence="6">
    <location>
        <begin position="123"/>
        <end position="202"/>
    </location>
</feature>
<dbReference type="PANTHER" id="PTHR12815:SF18">
    <property type="entry name" value="SORTING AND ASSEMBLY MACHINERY COMPONENT 50 HOMOLOG"/>
    <property type="match status" value="1"/>
</dbReference>
<feature type="domain" description="Bacterial surface antigen (D15)" evidence="5">
    <location>
        <begin position="312"/>
        <end position="590"/>
    </location>
</feature>
<proteinExistence type="predicted"/>
<sequence length="609" mass="66594">MMQGLTVSGHRRHVIYPTVGTVLLVLGGLLCAGGQQAVRAQASASSPDPRAGQWRLVLDGERVAWPDTVATASPSRVRATGRRVLRHLRRKGHYYATIDSVSVDTSSAGPDVRFYARRGPQVRVGTLRLRGDSAVPATELRALMETEEGAPLRPGRLEADVQRLLDRYEEAGHPLAQIRVAETMAPAAERAALRVTLQIDEGPALWLRRVEAPDDARATPELLAYLAGLEEDESLRGYDPDAIQRRLQAHELFETVGPPQLRVADDGGAVLQIPIEEAPPGAFDAVLGYLPPSATRNSGQLVGSGHLVLQHLFGGGRRAEFALDRRPGRTSIVDVSVADPYLFGRPVRLAGRFRGEQRDSTYGERVYELEGGYRLGNGLELTATLSREAVRPGPAGTPVRGARQHIPRATTLFYGVGVRYRQLDRSRNPRRGVSLNVQLSQGRKERRLRRVAASGDTTRISDSFRQERLRGRVRTYLPLFDRQVLVAGGDVSVLLSRDYDRSDLFRLGGATSLRGYDEDRFAGNVVARGLVEYRLQLDRASYAHAFFDLGYVARPGLGATTATQGWHPGYGLGMRLQTALGRISASYALNPQVQSPANGRVHLGLSVGL</sequence>
<accession>A0A9X2PWJ7</accession>
<evidence type="ECO:0000256" key="1">
    <source>
        <dbReference type="ARBA" id="ARBA00004370"/>
    </source>
</evidence>
<evidence type="ECO:0000313" key="7">
    <source>
        <dbReference type="EMBL" id="MCS3676134.1"/>
    </source>
</evidence>
<keyword evidence="2" id="KW-1134">Transmembrane beta strand</keyword>
<dbReference type="EMBL" id="JANUAU010000001">
    <property type="protein sequence ID" value="MCS3676134.1"/>
    <property type="molecule type" value="Genomic_DNA"/>
</dbReference>
<dbReference type="Gene3D" id="3.10.20.310">
    <property type="entry name" value="membrane protein fhac"/>
    <property type="match status" value="1"/>
</dbReference>
<keyword evidence="4" id="KW-0472">Membrane</keyword>
<evidence type="ECO:0000256" key="4">
    <source>
        <dbReference type="ARBA" id="ARBA00023136"/>
    </source>
</evidence>
<dbReference type="Pfam" id="PF07244">
    <property type="entry name" value="POTRA"/>
    <property type="match status" value="1"/>
</dbReference>
<organism evidence="7 8">
    <name type="scientific">Salinibacter ruber</name>
    <dbReference type="NCBI Taxonomy" id="146919"/>
    <lineage>
        <taxon>Bacteria</taxon>
        <taxon>Pseudomonadati</taxon>
        <taxon>Rhodothermota</taxon>
        <taxon>Rhodothermia</taxon>
        <taxon>Rhodothermales</taxon>
        <taxon>Salinibacteraceae</taxon>
        <taxon>Salinibacter</taxon>
    </lineage>
</organism>
<dbReference type="PANTHER" id="PTHR12815">
    <property type="entry name" value="SORTING AND ASSEMBLY MACHINERY SAMM50 PROTEIN FAMILY MEMBER"/>
    <property type="match status" value="1"/>
</dbReference>
<keyword evidence="3" id="KW-0812">Transmembrane</keyword>
<dbReference type="InterPro" id="IPR039910">
    <property type="entry name" value="D15-like"/>
</dbReference>
<protein>
    <submittedName>
        <fullName evidence="7">Outer membrane protein assembly factor BamA</fullName>
    </submittedName>
</protein>
<evidence type="ECO:0000256" key="3">
    <source>
        <dbReference type="ARBA" id="ARBA00022692"/>
    </source>
</evidence>
<dbReference type="GO" id="GO:0019867">
    <property type="term" value="C:outer membrane"/>
    <property type="evidence" value="ECO:0007669"/>
    <property type="project" value="InterPro"/>
</dbReference>
<evidence type="ECO:0000256" key="2">
    <source>
        <dbReference type="ARBA" id="ARBA00022452"/>
    </source>
</evidence>
<dbReference type="InterPro" id="IPR000184">
    <property type="entry name" value="Bac_surfAg_D15"/>
</dbReference>
<evidence type="ECO:0000259" key="5">
    <source>
        <dbReference type="Pfam" id="PF01103"/>
    </source>
</evidence>
<dbReference type="AlphaFoldDB" id="A0A9X2PWJ7"/>
<name>A0A9X2PWJ7_9BACT</name>
<reference evidence="7" key="1">
    <citation type="submission" date="2022-08" db="EMBL/GenBank/DDBJ databases">
        <title>Genomic Encyclopedia of Type Strains, Phase V (KMG-V): Genome sequencing to study the core and pangenomes of soil and plant-associated prokaryotes.</title>
        <authorList>
            <person name="Whitman W."/>
        </authorList>
    </citation>
    <scope>NUCLEOTIDE SEQUENCE</scope>
    <source>
        <strain evidence="7">0</strain>
    </source>
</reference>
<dbReference type="Proteomes" id="UP001155027">
    <property type="component" value="Unassembled WGS sequence"/>
</dbReference>
<comment type="caution">
    <text evidence="7">The sequence shown here is derived from an EMBL/GenBank/DDBJ whole genome shotgun (WGS) entry which is preliminary data.</text>
</comment>
<dbReference type="Gene3D" id="2.40.160.50">
    <property type="entry name" value="membrane protein fhac: a member of the omp85/tpsb transporter family"/>
    <property type="match status" value="1"/>
</dbReference>
<evidence type="ECO:0000259" key="6">
    <source>
        <dbReference type="Pfam" id="PF07244"/>
    </source>
</evidence>